<protein>
    <submittedName>
        <fullName evidence="2">Uncharacterized protein</fullName>
    </submittedName>
</protein>
<reference evidence="2 3" key="1">
    <citation type="submission" date="2020-08" db="EMBL/GenBank/DDBJ databases">
        <title>Aphidius gifuensis genome sequencing and assembly.</title>
        <authorList>
            <person name="Du Z."/>
        </authorList>
    </citation>
    <scope>NUCLEOTIDE SEQUENCE [LARGE SCALE GENOMIC DNA]</scope>
    <source>
        <strain evidence="2">YNYX2018</strain>
        <tissue evidence="2">Adults</tissue>
    </source>
</reference>
<proteinExistence type="predicted"/>
<evidence type="ECO:0000256" key="1">
    <source>
        <dbReference type="SAM" id="Phobius"/>
    </source>
</evidence>
<dbReference type="InterPro" id="IPR006616">
    <property type="entry name" value="DM9_repeat"/>
</dbReference>
<gene>
    <name evidence="2" type="ORF">HCN44_011182</name>
</gene>
<dbReference type="SMART" id="SM00696">
    <property type="entry name" value="DM9"/>
    <property type="match status" value="1"/>
</dbReference>
<dbReference type="Gene3D" id="2.60.40.10">
    <property type="entry name" value="Immunoglobulins"/>
    <property type="match status" value="1"/>
</dbReference>
<organism evidence="2 3">
    <name type="scientific">Aphidius gifuensis</name>
    <name type="common">Parasitoid wasp</name>
    <dbReference type="NCBI Taxonomy" id="684658"/>
    <lineage>
        <taxon>Eukaryota</taxon>
        <taxon>Metazoa</taxon>
        <taxon>Ecdysozoa</taxon>
        <taxon>Arthropoda</taxon>
        <taxon>Hexapoda</taxon>
        <taxon>Insecta</taxon>
        <taxon>Pterygota</taxon>
        <taxon>Neoptera</taxon>
        <taxon>Endopterygota</taxon>
        <taxon>Hymenoptera</taxon>
        <taxon>Apocrita</taxon>
        <taxon>Ichneumonoidea</taxon>
        <taxon>Braconidae</taxon>
        <taxon>Aphidiinae</taxon>
        <taxon>Aphidius</taxon>
    </lineage>
</organism>
<dbReference type="EMBL" id="JACMRX010000003">
    <property type="protein sequence ID" value="KAF7993913.1"/>
    <property type="molecule type" value="Genomic_DNA"/>
</dbReference>
<sequence length="316" mass="35817">MSEDKKALIADKEISTSTWTKKKKYIFALSLLTILLVIIAGALIFYDYQGSQNGVHLNDHQKKSVTNSPGNEQKSTTDNFKKFEHIVSPSTGYIGYSTLLACNTIGQANLKSHFWSKDGIKIDTSNKEKYELHDGDLEIHNLTENDAGVYSFLLIYDGNVKKVSYNLIIQDAYKWVDLQELSELEDPAYEKFYFNNKFNFGQLDTGESLVPGVLDEGFFLTIEMLGDELEKSDLLKVLMINKNVEYDWVEDSNGHVPSNALEAGYVNGEKFYIGSTLDSQQLGVVHPEAKVVLFPDDDYMKDDHFQVDYKVLVLKI</sequence>
<feature type="transmembrane region" description="Helical" evidence="1">
    <location>
        <begin position="25"/>
        <end position="46"/>
    </location>
</feature>
<evidence type="ECO:0000313" key="2">
    <source>
        <dbReference type="EMBL" id="KAF7993913.1"/>
    </source>
</evidence>
<comment type="caution">
    <text evidence="2">The sequence shown here is derived from an EMBL/GenBank/DDBJ whole genome shotgun (WGS) entry which is preliminary data.</text>
</comment>
<dbReference type="Pfam" id="PF11901">
    <property type="entry name" value="DM9"/>
    <property type="match status" value="1"/>
</dbReference>
<dbReference type="InterPro" id="IPR013783">
    <property type="entry name" value="Ig-like_fold"/>
</dbReference>
<dbReference type="SUPFAM" id="SSF48726">
    <property type="entry name" value="Immunoglobulin"/>
    <property type="match status" value="1"/>
</dbReference>
<dbReference type="InterPro" id="IPR036179">
    <property type="entry name" value="Ig-like_dom_sf"/>
</dbReference>
<evidence type="ECO:0000313" key="3">
    <source>
        <dbReference type="Proteomes" id="UP000639338"/>
    </source>
</evidence>
<accession>A0A834XUU4</accession>
<keyword evidence="3" id="KW-1185">Reference proteome</keyword>
<keyword evidence="1" id="KW-0812">Transmembrane</keyword>
<keyword evidence="1" id="KW-1133">Transmembrane helix</keyword>
<keyword evidence="1" id="KW-0472">Membrane</keyword>
<name>A0A834XUU4_APHGI</name>
<dbReference type="AlphaFoldDB" id="A0A834XUU4"/>
<dbReference type="Proteomes" id="UP000639338">
    <property type="component" value="Unassembled WGS sequence"/>
</dbReference>